<evidence type="ECO:0000313" key="2">
    <source>
        <dbReference type="EMBL" id="GFO25830.1"/>
    </source>
</evidence>
<comment type="caution">
    <text evidence="2">The sequence shown here is derived from an EMBL/GenBank/DDBJ whole genome shotgun (WGS) entry which is preliminary data.</text>
</comment>
<dbReference type="AlphaFoldDB" id="A0AAV4C349"/>
<proteinExistence type="predicted"/>
<dbReference type="Proteomes" id="UP000735302">
    <property type="component" value="Unassembled WGS sequence"/>
</dbReference>
<gene>
    <name evidence="2" type="ORF">PoB_005233500</name>
</gene>
<organism evidence="2 3">
    <name type="scientific">Plakobranchus ocellatus</name>
    <dbReference type="NCBI Taxonomy" id="259542"/>
    <lineage>
        <taxon>Eukaryota</taxon>
        <taxon>Metazoa</taxon>
        <taxon>Spiralia</taxon>
        <taxon>Lophotrochozoa</taxon>
        <taxon>Mollusca</taxon>
        <taxon>Gastropoda</taxon>
        <taxon>Heterobranchia</taxon>
        <taxon>Euthyneura</taxon>
        <taxon>Panpulmonata</taxon>
        <taxon>Sacoglossa</taxon>
        <taxon>Placobranchoidea</taxon>
        <taxon>Plakobranchidae</taxon>
        <taxon>Plakobranchus</taxon>
    </lineage>
</organism>
<dbReference type="EMBL" id="BLXT01005777">
    <property type="protein sequence ID" value="GFO25830.1"/>
    <property type="molecule type" value="Genomic_DNA"/>
</dbReference>
<evidence type="ECO:0000256" key="1">
    <source>
        <dbReference type="SAM" id="MobiDB-lite"/>
    </source>
</evidence>
<accession>A0AAV4C349</accession>
<sequence length="119" mass="13724">MGDSIVVLLLTKAAFGDILDPFCPRVTYAVPPRARRFILPPQRTLMNPVKIKPTLNGAILLVMQKGEDIKQEEQDNEKRKEKGEGRRESRRKRSRNRRRGKQARRSKGGRRWEGNFPSA</sequence>
<protein>
    <submittedName>
        <fullName evidence="2">Uncharacterized protein</fullName>
    </submittedName>
</protein>
<name>A0AAV4C349_9GAST</name>
<evidence type="ECO:0000313" key="3">
    <source>
        <dbReference type="Proteomes" id="UP000735302"/>
    </source>
</evidence>
<feature type="compositionally biased region" description="Basic residues" evidence="1">
    <location>
        <begin position="88"/>
        <end position="109"/>
    </location>
</feature>
<keyword evidence="3" id="KW-1185">Reference proteome</keyword>
<feature type="region of interest" description="Disordered" evidence="1">
    <location>
        <begin position="66"/>
        <end position="119"/>
    </location>
</feature>
<reference evidence="2 3" key="1">
    <citation type="journal article" date="2021" name="Elife">
        <title>Chloroplast acquisition without the gene transfer in kleptoplastic sea slugs, Plakobranchus ocellatus.</title>
        <authorList>
            <person name="Maeda T."/>
            <person name="Takahashi S."/>
            <person name="Yoshida T."/>
            <person name="Shimamura S."/>
            <person name="Takaki Y."/>
            <person name="Nagai Y."/>
            <person name="Toyoda A."/>
            <person name="Suzuki Y."/>
            <person name="Arimoto A."/>
            <person name="Ishii H."/>
            <person name="Satoh N."/>
            <person name="Nishiyama T."/>
            <person name="Hasebe M."/>
            <person name="Maruyama T."/>
            <person name="Minagawa J."/>
            <person name="Obokata J."/>
            <person name="Shigenobu S."/>
        </authorList>
    </citation>
    <scope>NUCLEOTIDE SEQUENCE [LARGE SCALE GENOMIC DNA]</scope>
</reference>
<feature type="compositionally biased region" description="Basic and acidic residues" evidence="1">
    <location>
        <begin position="66"/>
        <end position="87"/>
    </location>
</feature>